<evidence type="ECO:0000313" key="1">
    <source>
        <dbReference type="EMBL" id="JAH18117.1"/>
    </source>
</evidence>
<proteinExistence type="predicted"/>
<organism evidence="1">
    <name type="scientific">Anguilla anguilla</name>
    <name type="common">European freshwater eel</name>
    <name type="synonym">Muraena anguilla</name>
    <dbReference type="NCBI Taxonomy" id="7936"/>
    <lineage>
        <taxon>Eukaryota</taxon>
        <taxon>Metazoa</taxon>
        <taxon>Chordata</taxon>
        <taxon>Craniata</taxon>
        <taxon>Vertebrata</taxon>
        <taxon>Euteleostomi</taxon>
        <taxon>Actinopterygii</taxon>
        <taxon>Neopterygii</taxon>
        <taxon>Teleostei</taxon>
        <taxon>Anguilliformes</taxon>
        <taxon>Anguillidae</taxon>
        <taxon>Anguilla</taxon>
    </lineage>
</organism>
<name>A0A0E9QNR5_ANGAN</name>
<dbReference type="EMBL" id="GBXM01090460">
    <property type="protein sequence ID" value="JAH18117.1"/>
    <property type="molecule type" value="Transcribed_RNA"/>
</dbReference>
<protein>
    <submittedName>
        <fullName evidence="1">Uncharacterized protein</fullName>
    </submittedName>
</protein>
<reference evidence="1" key="1">
    <citation type="submission" date="2014-11" db="EMBL/GenBank/DDBJ databases">
        <authorList>
            <person name="Amaro Gonzalez C."/>
        </authorList>
    </citation>
    <scope>NUCLEOTIDE SEQUENCE</scope>
</reference>
<dbReference type="AlphaFoldDB" id="A0A0E9QNR5"/>
<sequence length="38" mass="4553">MLQDKIVKSHNECRVYDLLSHDLLHTTVQGCVMFHMFY</sequence>
<accession>A0A0E9QNR5</accession>
<reference evidence="1" key="2">
    <citation type="journal article" date="2015" name="Fish Shellfish Immunol.">
        <title>Early steps in the European eel (Anguilla anguilla)-Vibrio vulnificus interaction in the gills: Role of the RtxA13 toxin.</title>
        <authorList>
            <person name="Callol A."/>
            <person name="Pajuelo D."/>
            <person name="Ebbesson L."/>
            <person name="Teles M."/>
            <person name="MacKenzie S."/>
            <person name="Amaro C."/>
        </authorList>
    </citation>
    <scope>NUCLEOTIDE SEQUENCE</scope>
</reference>